<name>A0AAE1D7X2_9GAST</name>
<reference evidence="2" key="1">
    <citation type="journal article" date="2023" name="G3 (Bethesda)">
        <title>A reference genome for the long-term kleptoplast-retaining sea slug Elysia crispata morphotype clarki.</title>
        <authorList>
            <person name="Eastman K.E."/>
            <person name="Pendleton A.L."/>
            <person name="Shaikh M.A."/>
            <person name="Suttiyut T."/>
            <person name="Ogas R."/>
            <person name="Tomko P."/>
            <person name="Gavelis G."/>
            <person name="Widhalm J.R."/>
            <person name="Wisecaver J.H."/>
        </authorList>
    </citation>
    <scope>NUCLEOTIDE SEQUENCE</scope>
    <source>
        <strain evidence="2">ECLA1</strain>
    </source>
</reference>
<feature type="compositionally biased region" description="Basic and acidic residues" evidence="1">
    <location>
        <begin position="44"/>
        <end position="63"/>
    </location>
</feature>
<dbReference type="Proteomes" id="UP001283361">
    <property type="component" value="Unassembled WGS sequence"/>
</dbReference>
<evidence type="ECO:0000313" key="3">
    <source>
        <dbReference type="Proteomes" id="UP001283361"/>
    </source>
</evidence>
<gene>
    <name evidence="2" type="ORF">RRG08_058619</name>
</gene>
<dbReference type="EMBL" id="JAWDGP010004969">
    <property type="protein sequence ID" value="KAK3760621.1"/>
    <property type="molecule type" value="Genomic_DNA"/>
</dbReference>
<evidence type="ECO:0000313" key="2">
    <source>
        <dbReference type="EMBL" id="KAK3760621.1"/>
    </source>
</evidence>
<comment type="caution">
    <text evidence="2">The sequence shown here is derived from an EMBL/GenBank/DDBJ whole genome shotgun (WGS) entry which is preliminary data.</text>
</comment>
<protein>
    <submittedName>
        <fullName evidence="2">Uncharacterized protein</fullName>
    </submittedName>
</protein>
<evidence type="ECO:0000256" key="1">
    <source>
        <dbReference type="SAM" id="MobiDB-lite"/>
    </source>
</evidence>
<organism evidence="2 3">
    <name type="scientific">Elysia crispata</name>
    <name type="common">lettuce slug</name>
    <dbReference type="NCBI Taxonomy" id="231223"/>
    <lineage>
        <taxon>Eukaryota</taxon>
        <taxon>Metazoa</taxon>
        <taxon>Spiralia</taxon>
        <taxon>Lophotrochozoa</taxon>
        <taxon>Mollusca</taxon>
        <taxon>Gastropoda</taxon>
        <taxon>Heterobranchia</taxon>
        <taxon>Euthyneura</taxon>
        <taxon>Panpulmonata</taxon>
        <taxon>Sacoglossa</taxon>
        <taxon>Placobranchoidea</taxon>
        <taxon>Plakobranchidae</taxon>
        <taxon>Elysia</taxon>
    </lineage>
</organism>
<accession>A0AAE1D7X2</accession>
<dbReference type="AlphaFoldDB" id="A0AAE1D7X2"/>
<proteinExistence type="predicted"/>
<sequence length="90" mass="10171">MNQQLCSLGRDRGLQRIKQWLFMEELALVSTHRIDIFIVSEARRPAAEPDTRPCRESREHESDLAPGTSGDLLPAQGRELCHKAPLPIPI</sequence>
<feature type="region of interest" description="Disordered" evidence="1">
    <location>
        <begin position="44"/>
        <end position="78"/>
    </location>
</feature>
<keyword evidence="3" id="KW-1185">Reference proteome</keyword>